<accession>J9H2A7</accession>
<proteinExistence type="predicted"/>
<reference evidence="1" key="1">
    <citation type="journal article" date="2012" name="PLoS ONE">
        <title>Gene sets for utilization of primary and secondary nutrition supplies in the distal gut of endangered iberian lynx.</title>
        <authorList>
            <person name="Alcaide M."/>
            <person name="Messina E."/>
            <person name="Richter M."/>
            <person name="Bargiela R."/>
            <person name="Peplies J."/>
            <person name="Huws S.A."/>
            <person name="Newbold C.J."/>
            <person name="Golyshin P.N."/>
            <person name="Simon M.A."/>
            <person name="Lopez G."/>
            <person name="Yakimov M.M."/>
            <person name="Ferrer M."/>
        </authorList>
    </citation>
    <scope>NUCLEOTIDE SEQUENCE</scope>
</reference>
<sequence>MKKIESEPYAVGSLIAILGRKCSSKLQPKVTCGMVLRIEKVGRTKSGAVRLTCTEHKDTTMDAPLHVVVNSDRFTWQPCTEEQVAQAVRKADIEYKKIIDHRLAQAKKQYEEKRFKRDVERTVRVLTETMTWDEHVEVAIKPLIVIEMVWLMAEECRRYCAEHKIYQVLKVTRAIRALRDEYDAFLSHDLDSRHRADLTRQARLLMEESRLAHHTHIMRLTLRNEYFRQFPGVNIPYLDLRVMATLGVLFIAAYRRRVEASNRLIAEKTGGRIDRSISNPLITDRLYAQFDALLGDFVLKPDRDIAIYEKIVDNELSQIKVSKELPSARQAG</sequence>
<dbReference type="EMBL" id="AMCI01000275">
    <property type="protein sequence ID" value="EJX09988.1"/>
    <property type="molecule type" value="Genomic_DNA"/>
</dbReference>
<evidence type="ECO:0000313" key="1">
    <source>
        <dbReference type="EMBL" id="EJX09988.1"/>
    </source>
</evidence>
<organism evidence="1">
    <name type="scientific">gut metagenome</name>
    <dbReference type="NCBI Taxonomy" id="749906"/>
    <lineage>
        <taxon>unclassified sequences</taxon>
        <taxon>metagenomes</taxon>
        <taxon>organismal metagenomes</taxon>
    </lineage>
</organism>
<dbReference type="AlphaFoldDB" id="J9H2A7"/>
<protein>
    <submittedName>
        <fullName evidence="1">Uncharacterized protein</fullName>
    </submittedName>
</protein>
<comment type="caution">
    <text evidence="1">The sequence shown here is derived from an EMBL/GenBank/DDBJ whole genome shotgun (WGS) entry which is preliminary data.</text>
</comment>
<gene>
    <name evidence="1" type="ORF">EVA_01901</name>
</gene>
<name>J9H2A7_9ZZZZ</name>